<evidence type="ECO:0000313" key="3">
    <source>
        <dbReference type="Proteomes" id="UP001595377"/>
    </source>
</evidence>
<keyword evidence="3" id="KW-1185">Reference proteome</keyword>
<dbReference type="EMBL" id="JBHRSP010000044">
    <property type="protein sequence ID" value="MFC3076009.1"/>
    <property type="molecule type" value="Genomic_DNA"/>
</dbReference>
<dbReference type="Proteomes" id="UP001595377">
    <property type="component" value="Unassembled WGS sequence"/>
</dbReference>
<proteinExistence type="predicted"/>
<name>A0ABV7DNG8_9HYPH</name>
<comment type="caution">
    <text evidence="2">The sequence shown here is derived from an EMBL/GenBank/DDBJ whole genome shotgun (WGS) entry which is preliminary data.</text>
</comment>
<sequence>MFEQIGTVLGRVLDGQRSRVPVRGNSYRRGYCEAIFWRRTNWQEVQRILLAAKRYERIERRPGRRNGPLGSVAIEVMEYLVSVVDYKTGRLEPSIETMMRRLKRSRDAIVRALTNLRRHGFLAWIRRYEPTGNEGHGPQVRQVSNAYRLLLPERARRHLEHFGVSSPIPEDCEHTHEVRTAELEQYRKSLPCEERASFTVDDALLRQAYARLGRAIDRKKWNDQRESAGRDESRTDSIKPVPE</sequence>
<protein>
    <submittedName>
        <fullName evidence="2">Helix-turn-helix domain-containing protein</fullName>
    </submittedName>
</protein>
<dbReference type="RefSeq" id="WP_257318399.1">
    <property type="nucleotide sequence ID" value="NZ_JANFDG010000053.1"/>
</dbReference>
<organism evidence="2 3">
    <name type="scientific">Shinella pollutisoli</name>
    <dbReference type="NCBI Taxonomy" id="2250594"/>
    <lineage>
        <taxon>Bacteria</taxon>
        <taxon>Pseudomonadati</taxon>
        <taxon>Pseudomonadota</taxon>
        <taxon>Alphaproteobacteria</taxon>
        <taxon>Hyphomicrobiales</taxon>
        <taxon>Rhizobiaceae</taxon>
        <taxon>Shinella</taxon>
    </lineage>
</organism>
<accession>A0ABV7DNG8</accession>
<reference evidence="3" key="1">
    <citation type="journal article" date="2019" name="Int. J. Syst. Evol. Microbiol.">
        <title>The Global Catalogue of Microorganisms (GCM) 10K type strain sequencing project: providing services to taxonomists for standard genome sequencing and annotation.</title>
        <authorList>
            <consortium name="The Broad Institute Genomics Platform"/>
            <consortium name="The Broad Institute Genome Sequencing Center for Infectious Disease"/>
            <person name="Wu L."/>
            <person name="Ma J."/>
        </authorList>
    </citation>
    <scope>NUCLEOTIDE SEQUENCE [LARGE SCALE GENOMIC DNA]</scope>
    <source>
        <strain evidence="3">KCTC 52677</strain>
    </source>
</reference>
<evidence type="ECO:0000313" key="2">
    <source>
        <dbReference type="EMBL" id="MFC3076009.1"/>
    </source>
</evidence>
<evidence type="ECO:0000256" key="1">
    <source>
        <dbReference type="SAM" id="MobiDB-lite"/>
    </source>
</evidence>
<gene>
    <name evidence="2" type="ORF">ACFOHH_23050</name>
</gene>
<feature type="region of interest" description="Disordered" evidence="1">
    <location>
        <begin position="220"/>
        <end position="243"/>
    </location>
</feature>